<gene>
    <name evidence="4" type="ORF">HG543_47910</name>
</gene>
<dbReference type="GO" id="GO:0000160">
    <property type="term" value="P:phosphorelay signal transduction system"/>
    <property type="evidence" value="ECO:0007669"/>
    <property type="project" value="InterPro"/>
</dbReference>
<dbReference type="InterPro" id="IPR050595">
    <property type="entry name" value="Bact_response_regulator"/>
</dbReference>
<organism evidence="4 5">
    <name type="scientific">Pyxidicoccus fallax</name>
    <dbReference type="NCBI Taxonomy" id="394095"/>
    <lineage>
        <taxon>Bacteria</taxon>
        <taxon>Pseudomonadati</taxon>
        <taxon>Myxococcota</taxon>
        <taxon>Myxococcia</taxon>
        <taxon>Myxococcales</taxon>
        <taxon>Cystobacterineae</taxon>
        <taxon>Myxococcaceae</taxon>
        <taxon>Pyxidicoccus</taxon>
    </lineage>
</organism>
<dbReference type="SMART" id="SM00448">
    <property type="entry name" value="REC"/>
    <property type="match status" value="1"/>
</dbReference>
<dbReference type="AlphaFoldDB" id="A0A848LWX2"/>
<keyword evidence="1 2" id="KW-0597">Phosphoprotein</keyword>
<dbReference type="PANTHER" id="PTHR44591">
    <property type="entry name" value="STRESS RESPONSE REGULATOR PROTEIN 1"/>
    <property type="match status" value="1"/>
</dbReference>
<feature type="domain" description="Response regulatory" evidence="3">
    <location>
        <begin position="12"/>
        <end position="123"/>
    </location>
</feature>
<dbReference type="PROSITE" id="PS50110">
    <property type="entry name" value="RESPONSE_REGULATORY"/>
    <property type="match status" value="1"/>
</dbReference>
<dbReference type="EMBL" id="JABBJJ010000435">
    <property type="protein sequence ID" value="NMO22535.1"/>
    <property type="molecule type" value="Genomic_DNA"/>
</dbReference>
<evidence type="ECO:0000313" key="5">
    <source>
        <dbReference type="Proteomes" id="UP000518300"/>
    </source>
</evidence>
<dbReference type="PANTHER" id="PTHR44591:SF23">
    <property type="entry name" value="CHEY SUBFAMILY"/>
    <property type="match status" value="1"/>
</dbReference>
<dbReference type="Pfam" id="PF00072">
    <property type="entry name" value="Response_reg"/>
    <property type="match status" value="1"/>
</dbReference>
<dbReference type="Proteomes" id="UP000518300">
    <property type="component" value="Unassembled WGS sequence"/>
</dbReference>
<sequence length="137" mass="14400">MANVTQVVARPTVLLVEDDPDIRGTMAEALHDEGYEVAMAVNGQEGLRVLSSLEGPCLVLLDLEIPRLDGRAFLERLKAEPRFEGTRVVAMTGEPGPVLPGAVGMLLKPIKLGTLLAAVARHCPARGAGTPPVSAAQ</sequence>
<protein>
    <submittedName>
        <fullName evidence="4">Response regulator</fullName>
    </submittedName>
</protein>
<dbReference type="SUPFAM" id="SSF52172">
    <property type="entry name" value="CheY-like"/>
    <property type="match status" value="1"/>
</dbReference>
<evidence type="ECO:0000313" key="4">
    <source>
        <dbReference type="EMBL" id="NMO22535.1"/>
    </source>
</evidence>
<evidence type="ECO:0000259" key="3">
    <source>
        <dbReference type="PROSITE" id="PS50110"/>
    </source>
</evidence>
<accession>A0A848LWX2</accession>
<keyword evidence="5" id="KW-1185">Reference proteome</keyword>
<dbReference type="InterPro" id="IPR011006">
    <property type="entry name" value="CheY-like_superfamily"/>
</dbReference>
<reference evidence="4 5" key="1">
    <citation type="submission" date="2020-04" db="EMBL/GenBank/DDBJ databases">
        <title>Draft genome of Pyxidicoccus fallax type strain.</title>
        <authorList>
            <person name="Whitworth D.E."/>
        </authorList>
    </citation>
    <scope>NUCLEOTIDE SEQUENCE [LARGE SCALE GENOMIC DNA]</scope>
    <source>
        <strain evidence="4 5">DSM 14698</strain>
    </source>
</reference>
<dbReference type="InterPro" id="IPR001789">
    <property type="entry name" value="Sig_transdc_resp-reg_receiver"/>
</dbReference>
<proteinExistence type="predicted"/>
<feature type="modified residue" description="4-aspartylphosphate" evidence="2">
    <location>
        <position position="62"/>
    </location>
</feature>
<dbReference type="Gene3D" id="3.40.50.2300">
    <property type="match status" value="1"/>
</dbReference>
<comment type="caution">
    <text evidence="4">The sequence shown here is derived from an EMBL/GenBank/DDBJ whole genome shotgun (WGS) entry which is preliminary data.</text>
</comment>
<evidence type="ECO:0000256" key="2">
    <source>
        <dbReference type="PROSITE-ProRule" id="PRU00169"/>
    </source>
</evidence>
<evidence type="ECO:0000256" key="1">
    <source>
        <dbReference type="ARBA" id="ARBA00022553"/>
    </source>
</evidence>
<name>A0A848LWX2_9BACT</name>
<dbReference type="RefSeq" id="WP_169351668.1">
    <property type="nucleotide sequence ID" value="NZ_JABBJJ010000435.1"/>
</dbReference>